<sequence>MRGHIAKKGQKYYVVIDLGQDHKNKRKQKWFSGYERKKDAEKDLPKIINKLEQGYTDPANMTMLEYFEQWLQKKKNAVSEGTYEHYESYYMRKHIIPVGPLEDKQIKKSPYRIIYGRSFRKRIITTQ</sequence>
<evidence type="ECO:0000313" key="4">
    <source>
        <dbReference type="EMBL" id="MFC7747553.1"/>
    </source>
</evidence>
<protein>
    <submittedName>
        <fullName evidence="4">Arm DNA-binding domain-containing protein</fullName>
    </submittedName>
</protein>
<dbReference type="EMBL" id="JBHTGR010000043">
    <property type="protein sequence ID" value="MFC7747553.1"/>
    <property type="molecule type" value="Genomic_DNA"/>
</dbReference>
<dbReference type="InterPro" id="IPR010998">
    <property type="entry name" value="Integrase_recombinase_N"/>
</dbReference>
<organism evidence="4 5">
    <name type="scientific">Lentibacillus kimchii</name>
    <dbReference type="NCBI Taxonomy" id="1542911"/>
    <lineage>
        <taxon>Bacteria</taxon>
        <taxon>Bacillati</taxon>
        <taxon>Bacillota</taxon>
        <taxon>Bacilli</taxon>
        <taxon>Bacillales</taxon>
        <taxon>Bacillaceae</taxon>
        <taxon>Lentibacillus</taxon>
    </lineage>
</organism>
<dbReference type="Pfam" id="PF14659">
    <property type="entry name" value="Phage_int_SAM_3"/>
    <property type="match status" value="1"/>
</dbReference>
<reference evidence="5" key="1">
    <citation type="journal article" date="2019" name="Int. J. Syst. Evol. Microbiol.">
        <title>The Global Catalogue of Microorganisms (GCM) 10K type strain sequencing project: providing services to taxonomists for standard genome sequencing and annotation.</title>
        <authorList>
            <consortium name="The Broad Institute Genomics Platform"/>
            <consortium name="The Broad Institute Genome Sequencing Center for Infectious Disease"/>
            <person name="Wu L."/>
            <person name="Ma J."/>
        </authorList>
    </citation>
    <scope>NUCLEOTIDE SEQUENCE [LARGE SCALE GENOMIC DNA]</scope>
    <source>
        <strain evidence="5">JCM 30234</strain>
    </source>
</reference>
<feature type="domain" description="AP2-like integrase N-terminal" evidence="2">
    <location>
        <begin position="11"/>
        <end position="55"/>
    </location>
</feature>
<dbReference type="InterPro" id="IPR028259">
    <property type="entry name" value="AP2-like_int_N"/>
</dbReference>
<keyword evidence="1 4" id="KW-0238">DNA-binding</keyword>
<evidence type="ECO:0000313" key="5">
    <source>
        <dbReference type="Proteomes" id="UP001596620"/>
    </source>
</evidence>
<evidence type="ECO:0000256" key="1">
    <source>
        <dbReference type="ARBA" id="ARBA00023125"/>
    </source>
</evidence>
<evidence type="ECO:0000259" key="2">
    <source>
        <dbReference type="Pfam" id="PF14657"/>
    </source>
</evidence>
<dbReference type="GO" id="GO:0003677">
    <property type="term" value="F:DNA binding"/>
    <property type="evidence" value="ECO:0007669"/>
    <property type="project" value="UniProtKB-KW"/>
</dbReference>
<dbReference type="Gene3D" id="1.10.150.130">
    <property type="match status" value="1"/>
</dbReference>
<evidence type="ECO:0000259" key="3">
    <source>
        <dbReference type="Pfam" id="PF14659"/>
    </source>
</evidence>
<dbReference type="RefSeq" id="WP_382359431.1">
    <property type="nucleotide sequence ID" value="NZ_JBHTGR010000043.1"/>
</dbReference>
<gene>
    <name evidence="4" type="ORF">ACFQU8_09965</name>
</gene>
<accession>A0ABW2UZU3</accession>
<dbReference type="InterPro" id="IPR004107">
    <property type="entry name" value="Integrase_SAM-like_N"/>
</dbReference>
<feature type="domain" description="Integrase SAM-like N-terminal" evidence="3">
    <location>
        <begin position="65"/>
        <end position="98"/>
    </location>
</feature>
<comment type="caution">
    <text evidence="4">The sequence shown here is derived from an EMBL/GenBank/DDBJ whole genome shotgun (WGS) entry which is preliminary data.</text>
</comment>
<keyword evidence="5" id="KW-1185">Reference proteome</keyword>
<proteinExistence type="predicted"/>
<dbReference type="Proteomes" id="UP001596620">
    <property type="component" value="Unassembled WGS sequence"/>
</dbReference>
<dbReference type="Pfam" id="PF14657">
    <property type="entry name" value="Arm-DNA-bind_4"/>
    <property type="match status" value="1"/>
</dbReference>
<name>A0ABW2UZU3_9BACI</name>